<evidence type="ECO:0000313" key="2">
    <source>
        <dbReference type="Proteomes" id="UP000256873"/>
    </source>
</evidence>
<organism evidence="1 2">
    <name type="scientific">Microcystis flos-aquae TF09</name>
    <dbReference type="NCBI Taxonomy" id="2060473"/>
    <lineage>
        <taxon>Bacteria</taxon>
        <taxon>Bacillati</taxon>
        <taxon>Cyanobacteriota</taxon>
        <taxon>Cyanophyceae</taxon>
        <taxon>Oscillatoriophycideae</taxon>
        <taxon>Chroococcales</taxon>
        <taxon>Microcystaceae</taxon>
        <taxon>Microcystis</taxon>
    </lineage>
</organism>
<dbReference type="EMBL" id="QQWC01000007">
    <property type="protein sequence ID" value="REJ39383.1"/>
    <property type="molecule type" value="Genomic_DNA"/>
</dbReference>
<comment type="caution">
    <text evidence="1">The sequence shown here is derived from an EMBL/GenBank/DDBJ whole genome shotgun (WGS) entry which is preliminary data.</text>
</comment>
<sequence length="97" mass="10936">MIGGGLRLNLDVVKFSLDKGDLTGYYIHNGKSVRLQTLFSNALNYDLCDYVIDYDWFIQSIFISNPLLTSSLVIVHHSTFQSQLMVVVRYDGLLASS</sequence>
<proteinExistence type="predicted"/>
<reference evidence="1 2" key="1">
    <citation type="submission" date="2017-10" db="EMBL/GenBank/DDBJ databases">
        <title>A large-scale comparative metagenomic study reveals the eutrophication-driven functional interactions in six Microcystis-epibionts communities.</title>
        <authorList>
            <person name="Li Q."/>
            <person name="Lin F."/>
        </authorList>
    </citation>
    <scope>NUCLEOTIDE SEQUENCE [LARGE SCALE GENOMIC DNA]</scope>
    <source>
        <strain evidence="1">TF09</strain>
    </source>
</reference>
<name>A0A3E0KXL5_9CHRO</name>
<protein>
    <submittedName>
        <fullName evidence="1">Uncharacterized protein</fullName>
    </submittedName>
</protein>
<evidence type="ECO:0000313" key="1">
    <source>
        <dbReference type="EMBL" id="REJ39383.1"/>
    </source>
</evidence>
<dbReference type="AlphaFoldDB" id="A0A3E0KXL5"/>
<gene>
    <name evidence="1" type="ORF">DWQ54_21640</name>
</gene>
<dbReference type="Proteomes" id="UP000256873">
    <property type="component" value="Unassembled WGS sequence"/>
</dbReference>
<accession>A0A3E0KXL5</accession>